<keyword evidence="2" id="KW-1185">Reference proteome</keyword>
<organism evidence="1 2">
    <name type="scientific">Pontibacter locisalis</name>
    <dbReference type="NCBI Taxonomy" id="1719035"/>
    <lineage>
        <taxon>Bacteria</taxon>
        <taxon>Pseudomonadati</taxon>
        <taxon>Bacteroidota</taxon>
        <taxon>Cytophagia</taxon>
        <taxon>Cytophagales</taxon>
        <taxon>Hymenobacteraceae</taxon>
        <taxon>Pontibacter</taxon>
    </lineage>
</organism>
<dbReference type="Proteomes" id="UP001597544">
    <property type="component" value="Unassembled WGS sequence"/>
</dbReference>
<evidence type="ECO:0000313" key="1">
    <source>
        <dbReference type="EMBL" id="MFD2514975.1"/>
    </source>
</evidence>
<reference evidence="2" key="1">
    <citation type="journal article" date="2019" name="Int. J. Syst. Evol. Microbiol.">
        <title>The Global Catalogue of Microorganisms (GCM) 10K type strain sequencing project: providing services to taxonomists for standard genome sequencing and annotation.</title>
        <authorList>
            <consortium name="The Broad Institute Genomics Platform"/>
            <consortium name="The Broad Institute Genome Sequencing Center for Infectious Disease"/>
            <person name="Wu L."/>
            <person name="Ma J."/>
        </authorList>
    </citation>
    <scope>NUCLEOTIDE SEQUENCE [LARGE SCALE GENOMIC DNA]</scope>
    <source>
        <strain evidence="2">KCTC 42498</strain>
    </source>
</reference>
<name>A0ABW5IPW9_9BACT</name>
<comment type="caution">
    <text evidence="1">The sequence shown here is derived from an EMBL/GenBank/DDBJ whole genome shotgun (WGS) entry which is preliminary data.</text>
</comment>
<protein>
    <recommendedName>
        <fullName evidence="3">KTSC domain-containing protein</fullName>
    </recommendedName>
</protein>
<gene>
    <name evidence="1" type="ORF">ACFSRY_13945</name>
</gene>
<proteinExistence type="predicted"/>
<sequence length="84" mass="10092">MNLYQFNTYSVAARLEIIWEHGSLLAYRCRRGYRIALYNLGSFFAEIWYNPENEYIALVRGFQSNKVLETYVPKIDLKRMLEEM</sequence>
<dbReference type="RefSeq" id="WP_377508760.1">
    <property type="nucleotide sequence ID" value="NZ_JBHULU010000020.1"/>
</dbReference>
<dbReference type="EMBL" id="JBHULU010000020">
    <property type="protein sequence ID" value="MFD2514975.1"/>
    <property type="molecule type" value="Genomic_DNA"/>
</dbReference>
<evidence type="ECO:0008006" key="3">
    <source>
        <dbReference type="Google" id="ProtNLM"/>
    </source>
</evidence>
<accession>A0ABW5IPW9</accession>
<evidence type="ECO:0000313" key="2">
    <source>
        <dbReference type="Proteomes" id="UP001597544"/>
    </source>
</evidence>